<name>A0A7R9VDV6_9CHLO</name>
<gene>
    <name evidence="2" type="ORF">CEUR00632_LOCUS10751</name>
</gene>
<dbReference type="AlphaFoldDB" id="A0A7R9VDV6"/>
<reference evidence="2" key="1">
    <citation type="submission" date="2021-01" db="EMBL/GenBank/DDBJ databases">
        <authorList>
            <person name="Corre E."/>
            <person name="Pelletier E."/>
            <person name="Niang G."/>
            <person name="Scheremetjew M."/>
            <person name="Finn R."/>
            <person name="Kale V."/>
            <person name="Holt S."/>
            <person name="Cochrane G."/>
            <person name="Meng A."/>
            <person name="Brown T."/>
            <person name="Cohen L."/>
        </authorList>
    </citation>
    <scope>NUCLEOTIDE SEQUENCE</scope>
    <source>
        <strain evidence="2">CCMP219</strain>
    </source>
</reference>
<feature type="region of interest" description="Disordered" evidence="1">
    <location>
        <begin position="1"/>
        <end position="41"/>
    </location>
</feature>
<dbReference type="EMBL" id="HBEC01023511">
    <property type="protein sequence ID" value="CAD8291038.1"/>
    <property type="molecule type" value="Transcribed_RNA"/>
</dbReference>
<sequence length="272" mass="30222">MVGPALPARVRAGKRSSVPTSRNSAGNQPSAQPGTTTEITLEDGTKIPYKIPANMPPVQAQALVAYLQQNPEVAKKAHEQAQAMLKTPGMASAFLQGVQTPAAESAQRFAFLKDDPDLKHVFEDVQANGPEAVQKYWDDEELMVKINAKMKEHQLKQQQEAGVAPRPPPPRAHPPHHTRSRVDSARRRRPNKSLPRQCRSARARVRRPPLRCLVLFRSLHVPLSCLQCARPSPRTQGSQGRCLSPPAPHPCFTRHPPGRSRRARSRHDRLRA</sequence>
<proteinExistence type="predicted"/>
<protein>
    <submittedName>
        <fullName evidence="2">Uncharacterized protein</fullName>
    </submittedName>
</protein>
<evidence type="ECO:0000256" key="1">
    <source>
        <dbReference type="SAM" id="MobiDB-lite"/>
    </source>
</evidence>
<feature type="compositionally biased region" description="Basic residues" evidence="1">
    <location>
        <begin position="256"/>
        <end position="272"/>
    </location>
</feature>
<evidence type="ECO:0000313" key="2">
    <source>
        <dbReference type="EMBL" id="CAD8291038.1"/>
    </source>
</evidence>
<feature type="region of interest" description="Disordered" evidence="1">
    <location>
        <begin position="231"/>
        <end position="272"/>
    </location>
</feature>
<organism evidence="2">
    <name type="scientific">Chlamydomonas euryale</name>
    <dbReference type="NCBI Taxonomy" id="1486919"/>
    <lineage>
        <taxon>Eukaryota</taxon>
        <taxon>Viridiplantae</taxon>
        <taxon>Chlorophyta</taxon>
        <taxon>core chlorophytes</taxon>
        <taxon>Chlorophyceae</taxon>
        <taxon>CS clade</taxon>
        <taxon>Chlamydomonadales</taxon>
        <taxon>Chlamydomonadaceae</taxon>
        <taxon>Chlamydomonas</taxon>
    </lineage>
</organism>
<feature type="compositionally biased region" description="Polar residues" evidence="1">
    <location>
        <begin position="17"/>
        <end position="39"/>
    </location>
</feature>
<feature type="region of interest" description="Disordered" evidence="1">
    <location>
        <begin position="153"/>
        <end position="202"/>
    </location>
</feature>
<accession>A0A7R9VDV6</accession>